<comment type="caution">
    <text evidence="2">The sequence shown here is derived from an EMBL/GenBank/DDBJ whole genome shotgun (WGS) entry which is preliminary data.</text>
</comment>
<dbReference type="Proteomes" id="UP000271631">
    <property type="component" value="Unassembled WGS sequence"/>
</dbReference>
<dbReference type="Proteomes" id="UP000282378">
    <property type="component" value="Unassembled WGS sequence"/>
</dbReference>
<evidence type="ECO:0000313" key="4">
    <source>
        <dbReference type="Proteomes" id="UP000271631"/>
    </source>
</evidence>
<accession>A0A0P9VI92</accession>
<evidence type="ECO:0000313" key="3">
    <source>
        <dbReference type="EMBL" id="RMV42003.1"/>
    </source>
</evidence>
<reference evidence="4 5" key="1">
    <citation type="submission" date="2018-08" db="EMBL/GenBank/DDBJ databases">
        <title>Recombination of ecologically and evolutionarily significant loci maintains genetic cohesion in the Pseudomonas syringae species complex.</title>
        <authorList>
            <person name="Dillon M."/>
            <person name="Thakur S."/>
            <person name="Almeida R.N.D."/>
            <person name="Weir B.S."/>
            <person name="Guttman D.S."/>
        </authorList>
    </citation>
    <scope>NUCLEOTIDE SEQUENCE [LARGE SCALE GENOMIC DNA]</scope>
    <source>
        <strain evidence="2 5">88_10</strain>
        <strain evidence="3 4">ICMP 11281</strain>
    </source>
</reference>
<feature type="transmembrane region" description="Helical" evidence="1">
    <location>
        <begin position="20"/>
        <end position="49"/>
    </location>
</feature>
<gene>
    <name evidence="3" type="ORF">ALP13_02626</name>
    <name evidence="2" type="ORF">APX70_05207</name>
</gene>
<feature type="transmembrane region" description="Helical" evidence="1">
    <location>
        <begin position="70"/>
        <end position="87"/>
    </location>
</feature>
<protein>
    <submittedName>
        <fullName evidence="2">Uncharacterized protein</fullName>
    </submittedName>
</protein>
<keyword evidence="1" id="KW-0472">Membrane</keyword>
<evidence type="ECO:0000256" key="1">
    <source>
        <dbReference type="SAM" id="Phobius"/>
    </source>
</evidence>
<evidence type="ECO:0000313" key="2">
    <source>
        <dbReference type="EMBL" id="RML91558.1"/>
    </source>
</evidence>
<keyword evidence="1" id="KW-0812">Transmembrane</keyword>
<proteinExistence type="predicted"/>
<name>A0A0P9VI92_PSEYM</name>
<sequence>MVLSIMLSGVPYGINPRWWVVTGVVTALGVSVFAASWISGLMLICLAILISPPVYDRLLVALKAGDPLHLRVLIVLIGLTASTYALNVHTSHIEAQRVAAAKAEQDRTGQLEREVSAAAAHAKIESTRQFYATNKSSILREIAMALDSRDVNKATTINARYASVITDPEYLALQQKLATLAGEIAMAKREQERKGKIAGLLNDLKTLDAADYTKAISLYTSLLQLEPANKAYQQSLERFKKAEASRQAKIEADQQAAAARASRTKQIESQFSQWDGSHRTFERLIKQAMNDPDSYDHVDTRYVDKGKFIRVYCTFRGKNAFGGTVKNTRIADFDINGNFLREVE</sequence>
<organism evidence="2 5">
    <name type="scientific">Pseudomonas syringae pv. maculicola</name>
    <dbReference type="NCBI Taxonomy" id="59511"/>
    <lineage>
        <taxon>Bacteria</taxon>
        <taxon>Pseudomonadati</taxon>
        <taxon>Pseudomonadota</taxon>
        <taxon>Gammaproteobacteria</taxon>
        <taxon>Pseudomonadales</taxon>
        <taxon>Pseudomonadaceae</taxon>
        <taxon>Pseudomonas</taxon>
    </lineage>
</organism>
<keyword evidence="1" id="KW-1133">Transmembrane helix</keyword>
<dbReference type="AlphaFoldDB" id="A0A0P9VI92"/>
<dbReference type="EMBL" id="RBNL01001274">
    <property type="protein sequence ID" value="RML91558.1"/>
    <property type="molecule type" value="Genomic_DNA"/>
</dbReference>
<dbReference type="EMBL" id="RBUQ01000048">
    <property type="protein sequence ID" value="RMV42003.1"/>
    <property type="molecule type" value="Genomic_DNA"/>
</dbReference>
<evidence type="ECO:0000313" key="5">
    <source>
        <dbReference type="Proteomes" id="UP000282378"/>
    </source>
</evidence>